<feature type="compositionally biased region" description="Basic and acidic residues" evidence="11">
    <location>
        <begin position="163"/>
        <end position="213"/>
    </location>
</feature>
<dbReference type="PROSITE" id="PS50068">
    <property type="entry name" value="LDLRA_2"/>
    <property type="match status" value="3"/>
</dbReference>
<dbReference type="InterPro" id="IPR036055">
    <property type="entry name" value="LDL_receptor-like_sf"/>
</dbReference>
<dbReference type="Pfam" id="PF00057">
    <property type="entry name" value="Ldl_recept_a"/>
    <property type="match status" value="3"/>
</dbReference>
<keyword evidence="5" id="KW-1133">Transmembrane helix</keyword>
<dbReference type="GO" id="GO:0006898">
    <property type="term" value="P:receptor-mediated endocytosis"/>
    <property type="evidence" value="ECO:0007669"/>
    <property type="project" value="TreeGrafter"/>
</dbReference>
<dbReference type="GO" id="GO:0043235">
    <property type="term" value="C:receptor complex"/>
    <property type="evidence" value="ECO:0007669"/>
    <property type="project" value="TreeGrafter"/>
</dbReference>
<dbReference type="InterPro" id="IPR002172">
    <property type="entry name" value="LDrepeatLR_classA_rpt"/>
</dbReference>
<keyword evidence="9" id="KW-0325">Glycoprotein</keyword>
<reference evidence="15" key="1">
    <citation type="submission" date="2016-04" db="UniProtKB">
        <authorList>
            <consortium name="WormBaseParasite"/>
        </authorList>
    </citation>
    <scope>IDENTIFICATION</scope>
</reference>
<evidence type="ECO:0000256" key="8">
    <source>
        <dbReference type="ARBA" id="ARBA00023170"/>
    </source>
</evidence>
<dbReference type="PANTHER" id="PTHR22722">
    <property type="entry name" value="LOW-DENSITY LIPOPROTEIN RECEPTOR-RELATED PROTEIN 2-RELATED"/>
    <property type="match status" value="1"/>
</dbReference>
<proteinExistence type="predicted"/>
<evidence type="ECO:0000256" key="5">
    <source>
        <dbReference type="ARBA" id="ARBA00022989"/>
    </source>
</evidence>
<sequence>MSSREEGNSVKRYEPYDMDGNGDTGQEDLECSDKEFRCPYLSQTKCVHYEKLCDGYDDCGDGSDEVKCTTTDINQKCQLNEYRCNDGQCIPESDKCNRKYDCLDGSDETICDYYKKAVIGWNIQTDDKRKSMKESKVLHEKERAQDKQRFDQIIWNPEVQHGMQEERRKYEDRRVITEKQQIEPKRTNGDDMSRNNGERNRKDEERKYDSEEKNEYDEIYFENEGFRRNSEKHDKDKVSSRTDKTQQIDYRKTVEKNGYDKKEDRIDNGQNSINPRQKEISVDTIDNNSVRENEFHNEYDEDYTNWNIERCAKYEFSCNSGECIDKGKICDSRKDCLDGTDELNCKREIVDNSLRDSNYYQSSGINFLCIN</sequence>
<feature type="compositionally biased region" description="Basic and acidic residues" evidence="11">
    <location>
        <begin position="224"/>
        <end position="246"/>
    </location>
</feature>
<comment type="subcellular location">
    <subcellularLocation>
        <location evidence="2">Endomembrane system</location>
    </subcellularLocation>
    <subcellularLocation>
        <location evidence="1">Membrane</location>
        <topology evidence="1">Single-pass membrane protein</topology>
    </subcellularLocation>
</comment>
<dbReference type="PANTHER" id="PTHR22722:SF14">
    <property type="entry name" value="MEGALIN, ISOFORM A"/>
    <property type="match status" value="1"/>
</dbReference>
<evidence type="ECO:0000256" key="4">
    <source>
        <dbReference type="ARBA" id="ARBA00022737"/>
    </source>
</evidence>
<evidence type="ECO:0000256" key="10">
    <source>
        <dbReference type="PROSITE-ProRule" id="PRU00124"/>
    </source>
</evidence>
<dbReference type="STRING" id="318479.A0A0N4UBN3"/>
<dbReference type="WBParaSite" id="DME_0000462301-mRNA-1">
    <property type="protein sequence ID" value="DME_0000462301-mRNA-1"/>
    <property type="gene ID" value="DME_0000462301"/>
</dbReference>
<evidence type="ECO:0000256" key="6">
    <source>
        <dbReference type="ARBA" id="ARBA00023136"/>
    </source>
</evidence>
<evidence type="ECO:0000256" key="2">
    <source>
        <dbReference type="ARBA" id="ARBA00004308"/>
    </source>
</evidence>
<organism evidence="13 15">
    <name type="scientific">Dracunculus medinensis</name>
    <name type="common">Guinea worm</name>
    <dbReference type="NCBI Taxonomy" id="318479"/>
    <lineage>
        <taxon>Eukaryota</taxon>
        <taxon>Metazoa</taxon>
        <taxon>Ecdysozoa</taxon>
        <taxon>Nematoda</taxon>
        <taxon>Chromadorea</taxon>
        <taxon>Rhabditida</taxon>
        <taxon>Spirurina</taxon>
        <taxon>Dracunculoidea</taxon>
        <taxon>Dracunculidae</taxon>
        <taxon>Dracunculus</taxon>
    </lineage>
</organism>
<evidence type="ECO:0000313" key="13">
    <source>
        <dbReference type="Proteomes" id="UP000038040"/>
    </source>
</evidence>
<dbReference type="Proteomes" id="UP000038040">
    <property type="component" value="Unplaced"/>
</dbReference>
<feature type="disulfide bond" evidence="10">
    <location>
        <begin position="311"/>
        <end position="323"/>
    </location>
</feature>
<dbReference type="PRINTS" id="PR00261">
    <property type="entry name" value="LDLRECEPTOR"/>
</dbReference>
<evidence type="ECO:0000313" key="14">
    <source>
        <dbReference type="Proteomes" id="UP000274756"/>
    </source>
</evidence>
<dbReference type="GO" id="GO:0012505">
    <property type="term" value="C:endomembrane system"/>
    <property type="evidence" value="ECO:0007669"/>
    <property type="project" value="UniProtKB-SubCell"/>
</dbReference>
<evidence type="ECO:0000256" key="1">
    <source>
        <dbReference type="ARBA" id="ARBA00004167"/>
    </source>
</evidence>
<dbReference type="CDD" id="cd00112">
    <property type="entry name" value="LDLa"/>
    <property type="match status" value="3"/>
</dbReference>
<dbReference type="SMART" id="SM00192">
    <property type="entry name" value="LDLa"/>
    <property type="match status" value="3"/>
</dbReference>
<feature type="region of interest" description="Disordered" evidence="11">
    <location>
        <begin position="1"/>
        <end position="27"/>
    </location>
</feature>
<feature type="region of interest" description="Disordered" evidence="11">
    <location>
        <begin position="163"/>
        <end position="246"/>
    </location>
</feature>
<dbReference type="GO" id="GO:0016324">
    <property type="term" value="C:apical plasma membrane"/>
    <property type="evidence" value="ECO:0007669"/>
    <property type="project" value="TreeGrafter"/>
</dbReference>
<dbReference type="InterPro" id="IPR023415">
    <property type="entry name" value="LDLR_class-A_CS"/>
</dbReference>
<keyword evidence="14" id="KW-1185">Reference proteome</keyword>
<feature type="compositionally biased region" description="Basic and acidic residues" evidence="11">
    <location>
        <begin position="1"/>
        <end position="15"/>
    </location>
</feature>
<keyword evidence="7 10" id="KW-1015">Disulfide bond</keyword>
<reference evidence="12 14" key="2">
    <citation type="submission" date="2018-11" db="EMBL/GenBank/DDBJ databases">
        <authorList>
            <consortium name="Pathogen Informatics"/>
        </authorList>
    </citation>
    <scope>NUCLEOTIDE SEQUENCE [LARGE SCALE GENOMIC DNA]</scope>
</reference>
<dbReference type="OrthoDB" id="9990982at2759"/>
<keyword evidence="3" id="KW-0812">Transmembrane</keyword>
<dbReference type="Proteomes" id="UP000274756">
    <property type="component" value="Unassembled WGS sequence"/>
</dbReference>
<keyword evidence="4" id="KW-0677">Repeat</keyword>
<evidence type="ECO:0000313" key="15">
    <source>
        <dbReference type="WBParaSite" id="DME_0000462301-mRNA-1"/>
    </source>
</evidence>
<evidence type="ECO:0000256" key="11">
    <source>
        <dbReference type="SAM" id="MobiDB-lite"/>
    </source>
</evidence>
<dbReference type="AlphaFoldDB" id="A0A0N4UBN3"/>
<feature type="disulfide bond" evidence="10">
    <location>
        <begin position="84"/>
        <end position="102"/>
    </location>
</feature>
<feature type="disulfide bond" evidence="10">
    <location>
        <begin position="77"/>
        <end position="89"/>
    </location>
</feature>
<keyword evidence="6" id="KW-0472">Membrane</keyword>
<feature type="disulfide bond" evidence="10">
    <location>
        <begin position="318"/>
        <end position="336"/>
    </location>
</feature>
<comment type="caution">
    <text evidence="10">Lacks conserved residue(s) required for the propagation of feature annotation.</text>
</comment>
<evidence type="ECO:0000256" key="3">
    <source>
        <dbReference type="ARBA" id="ARBA00022692"/>
    </source>
</evidence>
<name>A0A0N4UBN3_DRAME</name>
<dbReference type="SUPFAM" id="SSF57424">
    <property type="entry name" value="LDL receptor-like module"/>
    <property type="match status" value="3"/>
</dbReference>
<evidence type="ECO:0000313" key="12">
    <source>
        <dbReference type="EMBL" id="VDN58533.1"/>
    </source>
</evidence>
<feature type="disulfide bond" evidence="10">
    <location>
        <begin position="53"/>
        <end position="68"/>
    </location>
</feature>
<dbReference type="Gene3D" id="4.10.400.10">
    <property type="entry name" value="Low-density Lipoprotein Receptor"/>
    <property type="match status" value="3"/>
</dbReference>
<feature type="disulfide bond" evidence="10">
    <location>
        <begin position="96"/>
        <end position="111"/>
    </location>
</feature>
<gene>
    <name evidence="12" type="ORF">DME_LOCUS8506</name>
</gene>
<dbReference type="GO" id="GO:0042562">
    <property type="term" value="F:hormone binding"/>
    <property type="evidence" value="ECO:0007669"/>
    <property type="project" value="TreeGrafter"/>
</dbReference>
<dbReference type="InterPro" id="IPR051221">
    <property type="entry name" value="LDLR-related"/>
</dbReference>
<feature type="disulfide bond" evidence="10">
    <location>
        <begin position="330"/>
        <end position="345"/>
    </location>
</feature>
<evidence type="ECO:0000256" key="9">
    <source>
        <dbReference type="ARBA" id="ARBA00023180"/>
    </source>
</evidence>
<keyword evidence="8" id="KW-0675">Receptor</keyword>
<accession>A0A0N4UBN3</accession>
<dbReference type="EMBL" id="UYYG01001169">
    <property type="protein sequence ID" value="VDN58533.1"/>
    <property type="molecule type" value="Genomic_DNA"/>
</dbReference>
<dbReference type="PROSITE" id="PS01209">
    <property type="entry name" value="LDLRA_1"/>
    <property type="match status" value="3"/>
</dbReference>
<protein>
    <submittedName>
        <fullName evidence="15">Basement membrane-specific heparan sulfate proteoglycan core protein</fullName>
    </submittedName>
</protein>
<evidence type="ECO:0000256" key="7">
    <source>
        <dbReference type="ARBA" id="ARBA00023157"/>
    </source>
</evidence>